<dbReference type="InterPro" id="IPR017441">
    <property type="entry name" value="Protein_kinase_ATP_BS"/>
</dbReference>
<dbReference type="OMA" id="CASRENQ"/>
<feature type="binding site" evidence="3">
    <location>
        <position position="46"/>
    </location>
    <ligand>
        <name>ATP</name>
        <dbReference type="ChEBI" id="CHEBI:30616"/>
    </ligand>
</feature>
<dbReference type="PANTHER" id="PTHR45832:SF18">
    <property type="entry name" value="SERINE_THREONINE-PROTEIN KINASE DST1"/>
    <property type="match status" value="1"/>
</dbReference>
<evidence type="ECO:0000256" key="5">
    <source>
        <dbReference type="SAM" id="MobiDB-lite"/>
    </source>
</evidence>
<name>A0A0V0R9Y4_PSEPJ</name>
<dbReference type="Pfam" id="PF00069">
    <property type="entry name" value="Pkinase"/>
    <property type="match status" value="1"/>
</dbReference>
<gene>
    <name evidence="7" type="ORF">PPERSA_05202</name>
</gene>
<feature type="compositionally biased region" description="Low complexity" evidence="5">
    <location>
        <begin position="545"/>
        <end position="560"/>
    </location>
</feature>
<dbReference type="PROSITE" id="PS50011">
    <property type="entry name" value="PROTEIN_KINASE_DOM"/>
    <property type="match status" value="1"/>
</dbReference>
<dbReference type="Gene3D" id="1.10.510.10">
    <property type="entry name" value="Transferase(Phosphotransferase) domain 1"/>
    <property type="match status" value="1"/>
</dbReference>
<protein>
    <submittedName>
        <fullName evidence="7">Protein kinase-like domain</fullName>
    </submittedName>
</protein>
<dbReference type="SUPFAM" id="SSF56112">
    <property type="entry name" value="Protein kinase-like (PK-like)"/>
    <property type="match status" value="1"/>
</dbReference>
<dbReference type="Proteomes" id="UP000054937">
    <property type="component" value="Unassembled WGS sequence"/>
</dbReference>
<keyword evidence="7" id="KW-0418">Kinase</keyword>
<feature type="region of interest" description="Disordered" evidence="5">
    <location>
        <begin position="429"/>
        <end position="477"/>
    </location>
</feature>
<feature type="region of interest" description="Disordered" evidence="5">
    <location>
        <begin position="538"/>
        <end position="686"/>
    </location>
</feature>
<evidence type="ECO:0000313" key="7">
    <source>
        <dbReference type="EMBL" id="KRX11093.1"/>
    </source>
</evidence>
<organism evidence="7 8">
    <name type="scientific">Pseudocohnilembus persalinus</name>
    <name type="common">Ciliate</name>
    <dbReference type="NCBI Taxonomy" id="266149"/>
    <lineage>
        <taxon>Eukaryota</taxon>
        <taxon>Sar</taxon>
        <taxon>Alveolata</taxon>
        <taxon>Ciliophora</taxon>
        <taxon>Intramacronucleata</taxon>
        <taxon>Oligohymenophorea</taxon>
        <taxon>Scuticociliatia</taxon>
        <taxon>Philasterida</taxon>
        <taxon>Pseudocohnilembidae</taxon>
        <taxon>Pseudocohnilembus</taxon>
    </lineage>
</organism>
<feature type="compositionally biased region" description="Polar residues" evidence="5">
    <location>
        <begin position="431"/>
        <end position="446"/>
    </location>
</feature>
<dbReference type="InterPro" id="IPR011009">
    <property type="entry name" value="Kinase-like_dom_sf"/>
</dbReference>
<feature type="compositionally biased region" description="Low complexity" evidence="5">
    <location>
        <begin position="585"/>
        <end position="596"/>
    </location>
</feature>
<sequence>MEDFPNFLRFEDPEQHYQMLEFIGEGNFGTVLKIKDKVTEELFALKIIPMDLEVLEQIIPDLVELKKIDNPFFLNYYDIFYKDQNLWIVMEYCEFGAITEIPKLLNRFLKEEEVGPIIFQILSGLNYLHNEMKVDHLAIKPTNILIDQYGRIKISDYGLTFKFLKNLVDFENLLQSAHYLSPEMTENSPKISFKSDIWCLGITIIELLQGTPPFVMMNNSQVLEKLKNQSENFQLEQKDQFSTFVQQLIEKCLKNEIDERPSAQEILDSDQFLQQFKNTNVQNDTNSGVLKQIIEQIYETANGVQQTQQSQQSQENLSQINSENVDQIQGGKKQSELQDIQENLSYSNFSQNQGQLKSTDALQKPQNQQDQLFSSKLFENLSCASRENQSQKNKESQTLLAKNKEQGIIDNLESNISLSLDQNELEPRSEYIQSHSQLQKSDVQKTNQKSKTNFSQNQSQQSEQQIENNKNLQNSQNAKINKESISEIELEQQQQQEQIRQKYFEEQKKEQEERAKRLQELEKQYNKQNYSEINLSDMDDVDNTSQQNNNQSQKSSQQFQEKQKSYLSISGLNESQQKISEDQQKQLSQNQNLSQRKTNKQDLSENPMNDPLGEYEEYIQESFENYSNNNSENFQEQRQISNNNQSQQKFQGHHLVQSEHSFAKKEKQKKSISNVSDQNSVKSNFE</sequence>
<dbReference type="InParanoid" id="A0A0V0R9Y4"/>
<dbReference type="GO" id="GO:0004672">
    <property type="term" value="F:protein kinase activity"/>
    <property type="evidence" value="ECO:0007669"/>
    <property type="project" value="InterPro"/>
</dbReference>
<keyword evidence="4" id="KW-0175">Coiled coil</keyword>
<keyword evidence="1 3" id="KW-0547">Nucleotide-binding</keyword>
<keyword evidence="8" id="KW-1185">Reference proteome</keyword>
<dbReference type="InterPro" id="IPR051931">
    <property type="entry name" value="PAK3-like"/>
</dbReference>
<dbReference type="Gene3D" id="3.30.200.20">
    <property type="entry name" value="Phosphorylase Kinase, domain 1"/>
    <property type="match status" value="1"/>
</dbReference>
<proteinExistence type="predicted"/>
<feature type="domain" description="Protein kinase" evidence="6">
    <location>
        <begin position="17"/>
        <end position="273"/>
    </location>
</feature>
<dbReference type="EMBL" id="LDAU01000007">
    <property type="protein sequence ID" value="KRX11093.1"/>
    <property type="molecule type" value="Genomic_DNA"/>
</dbReference>
<feature type="compositionally biased region" description="Low complexity" evidence="5">
    <location>
        <begin position="620"/>
        <end position="650"/>
    </location>
</feature>
<dbReference type="AlphaFoldDB" id="A0A0V0R9Y4"/>
<feature type="region of interest" description="Disordered" evidence="5">
    <location>
        <begin position="349"/>
        <end position="368"/>
    </location>
</feature>
<evidence type="ECO:0000256" key="2">
    <source>
        <dbReference type="ARBA" id="ARBA00022840"/>
    </source>
</evidence>
<accession>A0A0V0R9Y4</accession>
<dbReference type="GO" id="GO:0005524">
    <property type="term" value="F:ATP binding"/>
    <property type="evidence" value="ECO:0007669"/>
    <property type="project" value="UniProtKB-UniRule"/>
</dbReference>
<evidence type="ECO:0000256" key="1">
    <source>
        <dbReference type="ARBA" id="ARBA00022741"/>
    </source>
</evidence>
<feature type="coiled-coil region" evidence="4">
    <location>
        <begin position="501"/>
        <end position="528"/>
    </location>
</feature>
<feature type="compositionally biased region" description="Polar residues" evidence="5">
    <location>
        <begin position="566"/>
        <end position="578"/>
    </location>
</feature>
<evidence type="ECO:0000256" key="3">
    <source>
        <dbReference type="PROSITE-ProRule" id="PRU10141"/>
    </source>
</evidence>
<comment type="caution">
    <text evidence="7">The sequence shown here is derived from an EMBL/GenBank/DDBJ whole genome shotgun (WGS) entry which is preliminary data.</text>
</comment>
<evidence type="ECO:0000256" key="4">
    <source>
        <dbReference type="SAM" id="Coils"/>
    </source>
</evidence>
<dbReference type="PROSITE" id="PS00107">
    <property type="entry name" value="PROTEIN_KINASE_ATP"/>
    <property type="match status" value="1"/>
</dbReference>
<evidence type="ECO:0000313" key="8">
    <source>
        <dbReference type="Proteomes" id="UP000054937"/>
    </source>
</evidence>
<keyword evidence="2 3" id="KW-0067">ATP-binding</keyword>
<dbReference type="PANTHER" id="PTHR45832">
    <property type="entry name" value="SERINE/THREONINE-PROTEIN KINASE SAMKA-RELATED-RELATED"/>
    <property type="match status" value="1"/>
</dbReference>
<dbReference type="InterPro" id="IPR000719">
    <property type="entry name" value="Prot_kinase_dom"/>
</dbReference>
<feature type="compositionally biased region" description="Polar residues" evidence="5">
    <location>
        <begin position="671"/>
        <end position="686"/>
    </location>
</feature>
<dbReference type="OrthoDB" id="10252354at2759"/>
<keyword evidence="7" id="KW-0808">Transferase</keyword>
<evidence type="ECO:0000259" key="6">
    <source>
        <dbReference type="PROSITE" id="PS50011"/>
    </source>
</evidence>
<feature type="compositionally biased region" description="Low complexity" evidence="5">
    <location>
        <begin position="447"/>
        <end position="471"/>
    </location>
</feature>
<reference evidence="7 8" key="1">
    <citation type="journal article" date="2015" name="Sci. Rep.">
        <title>Genome of the facultative scuticociliatosis pathogen Pseudocohnilembus persalinus provides insight into its virulence through horizontal gene transfer.</title>
        <authorList>
            <person name="Xiong J."/>
            <person name="Wang G."/>
            <person name="Cheng J."/>
            <person name="Tian M."/>
            <person name="Pan X."/>
            <person name="Warren A."/>
            <person name="Jiang C."/>
            <person name="Yuan D."/>
            <person name="Miao W."/>
        </authorList>
    </citation>
    <scope>NUCLEOTIDE SEQUENCE [LARGE SCALE GENOMIC DNA]</scope>
    <source>
        <strain evidence="7">36N120E</strain>
    </source>
</reference>